<gene>
    <name evidence="2" type="primary">bcsS</name>
    <name evidence="2" type="ORF">F6X51_10985</name>
</gene>
<evidence type="ECO:0000313" key="2">
    <source>
        <dbReference type="EMBL" id="KAB1073779.1"/>
    </source>
</evidence>
<reference evidence="2 3" key="1">
    <citation type="submission" date="2019-09" db="EMBL/GenBank/DDBJ databases">
        <title>YIM 132548 draft genome.</title>
        <authorList>
            <person name="Jiang L."/>
        </authorList>
    </citation>
    <scope>NUCLEOTIDE SEQUENCE [LARGE SCALE GENOMIC DNA]</scope>
    <source>
        <strain evidence="2 3">YIM 132548</strain>
    </source>
</reference>
<dbReference type="AlphaFoldDB" id="A0A6N6MXD1"/>
<protein>
    <submittedName>
        <fullName evidence="2">Cellulose biosynthesis protein BcsS</fullName>
    </submittedName>
</protein>
<feature type="signal peptide" evidence="1">
    <location>
        <begin position="1"/>
        <end position="15"/>
    </location>
</feature>
<organism evidence="2 3">
    <name type="scientific">Methylobacterium planeticum</name>
    <dbReference type="NCBI Taxonomy" id="2615211"/>
    <lineage>
        <taxon>Bacteria</taxon>
        <taxon>Pseudomonadati</taxon>
        <taxon>Pseudomonadota</taxon>
        <taxon>Alphaproteobacteria</taxon>
        <taxon>Hyphomicrobiales</taxon>
        <taxon>Methylobacteriaceae</taxon>
        <taxon>Methylobacterium</taxon>
    </lineage>
</organism>
<evidence type="ECO:0000256" key="1">
    <source>
        <dbReference type="SAM" id="SignalP"/>
    </source>
</evidence>
<proteinExistence type="predicted"/>
<keyword evidence="3" id="KW-1185">Reference proteome</keyword>
<comment type="caution">
    <text evidence="2">The sequence shown here is derived from an EMBL/GenBank/DDBJ whole genome shotgun (WGS) entry which is preliminary data.</text>
</comment>
<dbReference type="InterPro" id="IPR031485">
    <property type="entry name" value="CBP_BcsS"/>
</dbReference>
<dbReference type="EMBL" id="VZZJ01000007">
    <property type="protein sequence ID" value="KAB1073779.1"/>
    <property type="molecule type" value="Genomic_DNA"/>
</dbReference>
<dbReference type="Proteomes" id="UP000441523">
    <property type="component" value="Unassembled WGS sequence"/>
</dbReference>
<evidence type="ECO:0000313" key="3">
    <source>
        <dbReference type="Proteomes" id="UP000441523"/>
    </source>
</evidence>
<name>A0A6N6MXD1_9HYPH</name>
<accession>A0A6N6MXD1</accession>
<feature type="chain" id="PRO_5026839524" evidence="1">
    <location>
        <begin position="16"/>
        <end position="241"/>
    </location>
</feature>
<dbReference type="Pfam" id="PF17036">
    <property type="entry name" value="CBP_BcsS"/>
    <property type="match status" value="1"/>
</dbReference>
<dbReference type="RefSeq" id="WP_150963637.1">
    <property type="nucleotide sequence ID" value="NZ_VZZJ01000007.1"/>
</dbReference>
<keyword evidence="1" id="KW-0732">Signal</keyword>
<sequence length="241" mass="25402">MSLALALLWAGSACGADWYTGTERADRADDYIVAFDGAATVTSNSSAFGALTTTIAPAGSLVESGPRIRVQAIAGTYSYPGATAGTRVRGEQEEGTVLTGYEWIWDQAAIAGYVGFNVRHNELSILDPRNPVVGTGIGAKVAADIYLNPTLNTLVAANASYSTLFNAYYVRAKLGFMVADGVFVGPEGTLLGDAFFNQWRVGAHLTGFTVGPMKFSLGAGYAYDRVQKGGYYTSVEGRAAF</sequence>